<gene>
    <name evidence="1" type="ORF">ENM60_07285</name>
</gene>
<sequence length="91" mass="10374">MIARLSKRSLIIQEAYSHWDIQDVLGEINPILISGNYQPTYFFEGTPIMGQGGFHVIIKLSKDLSEGDQRIIKRLLSMRGIKVVEEEKIEA</sequence>
<name>A0A7J3Y0P4_9CREN</name>
<reference evidence="1" key="1">
    <citation type="journal article" date="2020" name="mSystems">
        <title>Genome- and Community-Level Interaction Insights into Carbon Utilization and Element Cycling Functions of Hydrothermarchaeota in Hydrothermal Sediment.</title>
        <authorList>
            <person name="Zhou Z."/>
            <person name="Liu Y."/>
            <person name="Xu W."/>
            <person name="Pan J."/>
            <person name="Luo Z.H."/>
            <person name="Li M."/>
        </authorList>
    </citation>
    <scope>NUCLEOTIDE SEQUENCE [LARGE SCALE GENOMIC DNA]</scope>
    <source>
        <strain evidence="1">SpSt-110</strain>
    </source>
</reference>
<protein>
    <submittedName>
        <fullName evidence="1">Uncharacterized protein</fullName>
    </submittedName>
</protein>
<evidence type="ECO:0000313" key="1">
    <source>
        <dbReference type="EMBL" id="HHP68564.1"/>
    </source>
</evidence>
<dbReference type="AlphaFoldDB" id="A0A7J3Y0P4"/>
<comment type="caution">
    <text evidence="1">The sequence shown here is derived from an EMBL/GenBank/DDBJ whole genome shotgun (WGS) entry which is preliminary data.</text>
</comment>
<accession>A0A7J3Y0P4</accession>
<proteinExistence type="predicted"/>
<dbReference type="EMBL" id="DRYK01000089">
    <property type="protein sequence ID" value="HHP68564.1"/>
    <property type="molecule type" value="Genomic_DNA"/>
</dbReference>
<organism evidence="1">
    <name type="scientific">Thermogladius calderae</name>
    <dbReference type="NCBI Taxonomy" id="1200300"/>
    <lineage>
        <taxon>Archaea</taxon>
        <taxon>Thermoproteota</taxon>
        <taxon>Thermoprotei</taxon>
        <taxon>Desulfurococcales</taxon>
        <taxon>Desulfurococcaceae</taxon>
        <taxon>Thermogladius</taxon>
    </lineage>
</organism>